<accession>J5KHE4</accession>
<dbReference type="Gene3D" id="3.40.50.1820">
    <property type="entry name" value="alpha/beta hydrolase"/>
    <property type="match status" value="1"/>
</dbReference>
<reference evidence="1 2" key="1">
    <citation type="journal article" date="2012" name="ISME J.">
        <title>Genomic insights to SAR86, an abundant and uncultivated marine bacterial lineage.</title>
        <authorList>
            <person name="Dupont C.L."/>
            <person name="Rusch D.B."/>
            <person name="Yooseph S."/>
            <person name="Lombardo M.J."/>
            <person name="Richter R.A."/>
            <person name="Valas R."/>
            <person name="Novotny M."/>
            <person name="Yee-Greenbaum J."/>
            <person name="Selengut J.D."/>
            <person name="Haft D.H."/>
            <person name="Halpern A.L."/>
            <person name="Lasken R.S."/>
            <person name="Nealson K."/>
            <person name="Friedman R."/>
            <person name="Venter J.C."/>
        </authorList>
    </citation>
    <scope>NUCLEOTIDE SEQUENCE [LARGE SCALE GENOMIC DNA]</scope>
</reference>
<dbReference type="EMBL" id="JH611193">
    <property type="protein sequence ID" value="EJP72411.1"/>
    <property type="molecule type" value="Genomic_DNA"/>
</dbReference>
<sequence>MKNIRQFILILFFLLTTFPAISKIHNTTFAYWDKPDVDFLYTLPKKIDKDTKILFIIHGNLRNADTYLNVWQDLANERNVILVAPEFTRENFINFNTLMMSKSNGDLLKDETLYLNDSIEYFFNFFKSKYKLHTNTYKIYGHSAGAQFVHRYLLITQEPAVDQAVIANAGWYTVISDNNYPYGIRNIPVEFKGNQLKNFLDYRISLLIGSDDIGNTSLNTSEGAMLQGLNRYQRAENFFDYLLMYGEQKNLPVRWKYQVVEGAIHSNEKMAPSAFNILFYDIK</sequence>
<organism evidence="1 2">
    <name type="scientific">SAR86 cluster bacterium SAR86B</name>
    <dbReference type="NCBI Taxonomy" id="1123867"/>
    <lineage>
        <taxon>Bacteria</taxon>
        <taxon>Pseudomonadati</taxon>
        <taxon>Pseudomonadota</taxon>
        <taxon>Gammaproteobacteria</taxon>
        <taxon>SAR86 cluster</taxon>
    </lineage>
</organism>
<dbReference type="SUPFAM" id="SSF53474">
    <property type="entry name" value="alpha/beta-Hydrolases"/>
    <property type="match status" value="1"/>
</dbReference>
<dbReference type="Proteomes" id="UP000010116">
    <property type="component" value="Unassembled WGS sequence"/>
</dbReference>
<dbReference type="AlphaFoldDB" id="J5KHE4"/>
<evidence type="ECO:0000313" key="2">
    <source>
        <dbReference type="Proteomes" id="UP000010116"/>
    </source>
</evidence>
<evidence type="ECO:0000313" key="1">
    <source>
        <dbReference type="EMBL" id="EJP72411.1"/>
    </source>
</evidence>
<dbReference type="HOGENOM" id="CLU_060915_0_0_6"/>
<proteinExistence type="predicted"/>
<dbReference type="InterPro" id="IPR029058">
    <property type="entry name" value="AB_hydrolase_fold"/>
</dbReference>
<dbReference type="PANTHER" id="PTHR35560">
    <property type="entry name" value="BLL0132 PROTEIN"/>
    <property type="match status" value="1"/>
</dbReference>
<name>J5KHE4_9GAMM</name>
<dbReference type="PANTHER" id="PTHR35560:SF3">
    <property type="entry name" value="PEPTIDASE S9 PROLYL OLIGOPEPTIDASE CATALYTIC DOMAIN-CONTAINING PROTEIN"/>
    <property type="match status" value="1"/>
</dbReference>
<gene>
    <name evidence="1" type="ORF">NT02SARS_1311</name>
</gene>
<protein>
    <submittedName>
        <fullName evidence="1">Putative poly</fullName>
    </submittedName>
</protein>